<evidence type="ECO:0000313" key="2">
    <source>
        <dbReference type="Proteomes" id="UP000230750"/>
    </source>
</evidence>
<reference evidence="1 2" key="1">
    <citation type="journal article" date="2017" name="PLoS Biol.">
        <title>The sea cucumber genome provides insights into morphological evolution and visceral regeneration.</title>
        <authorList>
            <person name="Zhang X."/>
            <person name="Sun L."/>
            <person name="Yuan J."/>
            <person name="Sun Y."/>
            <person name="Gao Y."/>
            <person name="Zhang L."/>
            <person name="Li S."/>
            <person name="Dai H."/>
            <person name="Hamel J.F."/>
            <person name="Liu C."/>
            <person name="Yu Y."/>
            <person name="Liu S."/>
            <person name="Lin W."/>
            <person name="Guo K."/>
            <person name="Jin S."/>
            <person name="Xu P."/>
            <person name="Storey K.B."/>
            <person name="Huan P."/>
            <person name="Zhang T."/>
            <person name="Zhou Y."/>
            <person name="Zhang J."/>
            <person name="Lin C."/>
            <person name="Li X."/>
            <person name="Xing L."/>
            <person name="Huo D."/>
            <person name="Sun M."/>
            <person name="Wang L."/>
            <person name="Mercier A."/>
            <person name="Li F."/>
            <person name="Yang H."/>
            <person name="Xiang J."/>
        </authorList>
    </citation>
    <scope>NUCLEOTIDE SEQUENCE [LARGE SCALE GENOMIC DNA]</scope>
    <source>
        <strain evidence="1">Shaxun</strain>
        <tissue evidence="1">Muscle</tissue>
    </source>
</reference>
<organism evidence="1 2">
    <name type="scientific">Stichopus japonicus</name>
    <name type="common">Sea cucumber</name>
    <dbReference type="NCBI Taxonomy" id="307972"/>
    <lineage>
        <taxon>Eukaryota</taxon>
        <taxon>Metazoa</taxon>
        <taxon>Echinodermata</taxon>
        <taxon>Eleutherozoa</taxon>
        <taxon>Echinozoa</taxon>
        <taxon>Holothuroidea</taxon>
        <taxon>Aspidochirotacea</taxon>
        <taxon>Aspidochirotida</taxon>
        <taxon>Stichopodidae</taxon>
        <taxon>Apostichopus</taxon>
    </lineage>
</organism>
<keyword evidence="2" id="KW-1185">Reference proteome</keyword>
<dbReference type="Proteomes" id="UP000230750">
    <property type="component" value="Unassembled WGS sequence"/>
</dbReference>
<dbReference type="EMBL" id="MRZV01000430">
    <property type="protein sequence ID" value="PIK50185.1"/>
    <property type="molecule type" value="Genomic_DNA"/>
</dbReference>
<comment type="caution">
    <text evidence="1">The sequence shown here is derived from an EMBL/GenBank/DDBJ whole genome shotgun (WGS) entry which is preliminary data.</text>
</comment>
<protein>
    <submittedName>
        <fullName evidence="1">Uncharacterized protein</fullName>
    </submittedName>
</protein>
<evidence type="ECO:0000313" key="1">
    <source>
        <dbReference type="EMBL" id="PIK50185.1"/>
    </source>
</evidence>
<sequence>MGYHGCVVGHGFPGVNIQKDWIQENMPGVIVRPVEELLDGLHLDLTATNGIEVPYDGWVAVSLKVGTIGEIEVPMLVYSGDMDNPLVGYNVIAHILNGTGGSEFSENDLHSAFPGKGKSTLTAMVKVVKENDSVLLASVRSPPRNQLLGSGQTISLNVEFMWERSRAY</sequence>
<accession>A0A2G8KQC4</accession>
<name>A0A2G8KQC4_STIJA</name>
<gene>
    <name evidence="1" type="ORF">BSL78_12936</name>
</gene>
<dbReference type="AlphaFoldDB" id="A0A2G8KQC4"/>
<proteinExistence type="predicted"/>